<feature type="compositionally biased region" description="Basic and acidic residues" evidence="1">
    <location>
        <begin position="150"/>
        <end position="289"/>
    </location>
</feature>
<sequence length="832" mass="91903">DGVLTIADDLLSNDGKRFIEMMEQLAERRMQREEEAQHNHDHPPVEDEYDDEEDDDYESGEDDDYEEEDEMGAMTEEQRMEEGRRMFQIFAARMFEQRVLQAYREKVAAERQQKLLEELEDESRLDAQREAKKARDAEKKKNKKQLQKQAKAEEKAKKDAEKAAEEAAAKALEEKKQEEQRRRREEQKKKKEAERKVQEEERVRKEAEKQKRLQEERERQQEVERKLREQKAQEKKAREGAKKREREEREAKEKEARDRKAQDEKDRKEREAKARVDREVKEREKKEQLAPHPQIIKRPSQPAPVALPTGLHPKQTPPGVSSPHVQVATPALPKAPTPARQRRASQQGSHGTSPKNSQILAGLSKPVSPSNPPSQSQHPVVPKAILQKPPAQPPVMHHPQPTTPLSPIGPPPGMHPPFNAGFNGMPPFAMNGYSHTQGPMMHNMTHRAPFNHSVPLFPHQPLQPGPPHNQYRSFPPSGGLPGPPPGMNGMPIMPHGRAFAPNTPPGFAQSMPPVNLGNPAFNNVRDTMPAHSHSRQQSMSEKPAVEPSTPAFATQPIARPAPIKRPSSPKLHDSSAEYGRSTTLEVDELADHLGSAALRGDDDEPIPPTSADARRPSSLVGPPRSVNIGFGASPLFSAAPGDSLMGLLPLGVQTGGSSNWNIPGSHFGPSSLSNGPGWGSQPSQGWSTSNNTFGHIGGPQHQSTSRMSVLRQLVCNACKHLTAINSGVDDFHDIGSVIRDIEGAQIPFEGPIRADDVLGICETFGDDQNGSGLLSVRHEDDGRTLVKFDPVIRGPAGPIGSPMPRQSAPVMSGFGGPRPFQSLNGIHTSPTS</sequence>
<feature type="compositionally biased region" description="Acidic residues" evidence="1">
    <location>
        <begin position="46"/>
        <end position="71"/>
    </location>
</feature>
<name>A0A4V5NAA3_9PEZI</name>
<feature type="compositionally biased region" description="Polar residues" evidence="1">
    <location>
        <begin position="344"/>
        <end position="359"/>
    </location>
</feature>
<dbReference type="PANTHER" id="PTHR13275">
    <property type="entry name" value="YL-1 PROTEIN TRANSCRIPTION FACTOR-LIKE 1"/>
    <property type="match status" value="1"/>
</dbReference>
<feature type="compositionally biased region" description="Low complexity" evidence="1">
    <location>
        <begin position="328"/>
        <end position="339"/>
    </location>
</feature>
<dbReference type="OrthoDB" id="21629at2759"/>
<feature type="non-terminal residue" evidence="2">
    <location>
        <position position="1"/>
    </location>
</feature>
<reference evidence="2 3" key="1">
    <citation type="submission" date="2017-03" db="EMBL/GenBank/DDBJ databases">
        <title>Genomes of endolithic fungi from Antarctica.</title>
        <authorList>
            <person name="Coleine C."/>
            <person name="Masonjones S."/>
            <person name="Stajich J.E."/>
        </authorList>
    </citation>
    <scope>NUCLEOTIDE SEQUENCE [LARGE SCALE GENOMIC DNA]</scope>
    <source>
        <strain evidence="2 3">CCFEE 5187</strain>
    </source>
</reference>
<organism evidence="2 3">
    <name type="scientific">Cryomyces minteri</name>
    <dbReference type="NCBI Taxonomy" id="331657"/>
    <lineage>
        <taxon>Eukaryota</taxon>
        <taxon>Fungi</taxon>
        <taxon>Dikarya</taxon>
        <taxon>Ascomycota</taxon>
        <taxon>Pezizomycotina</taxon>
        <taxon>Dothideomycetes</taxon>
        <taxon>Dothideomycetes incertae sedis</taxon>
        <taxon>Cryomyces</taxon>
    </lineage>
</organism>
<evidence type="ECO:0000256" key="1">
    <source>
        <dbReference type="SAM" id="MobiDB-lite"/>
    </source>
</evidence>
<feature type="compositionally biased region" description="Low complexity" evidence="1">
    <location>
        <begin position="364"/>
        <end position="380"/>
    </location>
</feature>
<protein>
    <recommendedName>
        <fullName evidence="4">Stress response protein NST1</fullName>
    </recommendedName>
</protein>
<feature type="compositionally biased region" description="Basic and acidic residues" evidence="1">
    <location>
        <begin position="116"/>
        <end position="139"/>
    </location>
</feature>
<comment type="caution">
    <text evidence="2">The sequence shown here is derived from an EMBL/GenBank/DDBJ whole genome shotgun (WGS) entry which is preliminary data.</text>
</comment>
<dbReference type="EMBL" id="NAJN01002592">
    <property type="protein sequence ID" value="TKA50779.1"/>
    <property type="molecule type" value="Genomic_DNA"/>
</dbReference>
<evidence type="ECO:0008006" key="4">
    <source>
        <dbReference type="Google" id="ProtNLM"/>
    </source>
</evidence>
<accession>A0A4V5NAA3</accession>
<dbReference type="Proteomes" id="UP000308768">
    <property type="component" value="Unassembled WGS sequence"/>
</dbReference>
<feature type="region of interest" description="Disordered" evidence="1">
    <location>
        <begin position="388"/>
        <end position="407"/>
    </location>
</feature>
<dbReference type="PANTHER" id="PTHR13275:SF4">
    <property type="entry name" value="VACUOLAR PROTEIN SORTING-ASSOCIATED PROTEIN 72 HOMOLOG"/>
    <property type="match status" value="1"/>
</dbReference>
<feature type="region of interest" description="Disordered" evidence="1">
    <location>
        <begin position="116"/>
        <end position="380"/>
    </location>
</feature>
<dbReference type="GO" id="GO:0005634">
    <property type="term" value="C:nucleus"/>
    <property type="evidence" value="ECO:0007669"/>
    <property type="project" value="TreeGrafter"/>
</dbReference>
<feature type="region of interest" description="Disordered" evidence="1">
    <location>
        <begin position="25"/>
        <end position="80"/>
    </location>
</feature>
<feature type="region of interest" description="Disordered" evidence="1">
    <location>
        <begin position="597"/>
        <end position="620"/>
    </location>
</feature>
<gene>
    <name evidence="2" type="ORF">B0A49_13522</name>
</gene>
<keyword evidence="3" id="KW-1185">Reference proteome</keyword>
<feature type="region of interest" description="Disordered" evidence="1">
    <location>
        <begin position="526"/>
        <end position="576"/>
    </location>
</feature>
<dbReference type="STRING" id="331657.A0A4V5NAA3"/>
<evidence type="ECO:0000313" key="2">
    <source>
        <dbReference type="EMBL" id="TKA50779.1"/>
    </source>
</evidence>
<dbReference type="AlphaFoldDB" id="A0A4V5NAA3"/>
<evidence type="ECO:0000313" key="3">
    <source>
        <dbReference type="Proteomes" id="UP000308768"/>
    </source>
</evidence>
<proteinExistence type="predicted"/>
<feature type="compositionally biased region" description="Basic and acidic residues" evidence="1">
    <location>
        <begin position="25"/>
        <end position="45"/>
    </location>
</feature>